<dbReference type="PANTHER" id="PTHR21666">
    <property type="entry name" value="PEPTIDASE-RELATED"/>
    <property type="match status" value="1"/>
</dbReference>
<feature type="domain" description="M23ase beta-sheet core" evidence="3">
    <location>
        <begin position="206"/>
        <end position="306"/>
    </location>
</feature>
<reference evidence="4 5" key="1">
    <citation type="submission" date="2020-05" db="EMBL/GenBank/DDBJ databases">
        <title>Genome Sequencing of Type Strains.</title>
        <authorList>
            <person name="Lemaire J.F."/>
            <person name="Inderbitzin P."/>
            <person name="Gregorio O.A."/>
            <person name="Collins S.B."/>
            <person name="Wespe N."/>
            <person name="Knight-Connoni V."/>
        </authorList>
    </citation>
    <scope>NUCLEOTIDE SEQUENCE [LARGE SCALE GENOMIC DNA]</scope>
    <source>
        <strain evidence="4 5">DSM 20512</strain>
    </source>
</reference>
<dbReference type="Proteomes" id="UP000539146">
    <property type="component" value="Unassembled WGS sequence"/>
</dbReference>
<evidence type="ECO:0000313" key="5">
    <source>
        <dbReference type="Proteomes" id="UP000539146"/>
    </source>
</evidence>
<dbReference type="SUPFAM" id="SSF51261">
    <property type="entry name" value="Duplicated hybrid motif"/>
    <property type="match status" value="1"/>
</dbReference>
<dbReference type="GO" id="GO:0004222">
    <property type="term" value="F:metalloendopeptidase activity"/>
    <property type="evidence" value="ECO:0007669"/>
    <property type="project" value="TreeGrafter"/>
</dbReference>
<feature type="transmembrane region" description="Helical" evidence="2">
    <location>
        <begin position="69"/>
        <end position="91"/>
    </location>
</feature>
<proteinExistence type="predicted"/>
<organism evidence="4 5">
    <name type="scientific">Curtobacterium citreum</name>
    <dbReference type="NCBI Taxonomy" id="2036"/>
    <lineage>
        <taxon>Bacteria</taxon>
        <taxon>Bacillati</taxon>
        <taxon>Actinomycetota</taxon>
        <taxon>Actinomycetes</taxon>
        <taxon>Micrococcales</taxon>
        <taxon>Microbacteriaceae</taxon>
        <taxon>Curtobacterium</taxon>
    </lineage>
</organism>
<evidence type="ECO:0000256" key="1">
    <source>
        <dbReference type="SAM" id="MobiDB-lite"/>
    </source>
</evidence>
<dbReference type="CDD" id="cd12797">
    <property type="entry name" value="M23_peptidase"/>
    <property type="match status" value="1"/>
</dbReference>
<feature type="region of interest" description="Disordered" evidence="1">
    <location>
        <begin position="135"/>
        <end position="171"/>
    </location>
</feature>
<keyword evidence="2" id="KW-0472">Membrane</keyword>
<dbReference type="InterPro" id="IPR050570">
    <property type="entry name" value="Cell_wall_metabolism_enzyme"/>
</dbReference>
<dbReference type="Pfam" id="PF01551">
    <property type="entry name" value="Peptidase_M23"/>
    <property type="match status" value="1"/>
</dbReference>
<accession>A0A850DTZ2</accession>
<dbReference type="RefSeq" id="WP_217507624.1">
    <property type="nucleotide sequence ID" value="NZ_BAAAWP010000001.1"/>
</dbReference>
<evidence type="ECO:0000259" key="3">
    <source>
        <dbReference type="Pfam" id="PF01551"/>
    </source>
</evidence>
<dbReference type="PANTHER" id="PTHR21666:SF270">
    <property type="entry name" value="MUREIN HYDROLASE ACTIVATOR ENVC"/>
    <property type="match status" value="1"/>
</dbReference>
<keyword evidence="2" id="KW-1133">Transmembrane helix</keyword>
<dbReference type="EMBL" id="JABMCG010000067">
    <property type="protein sequence ID" value="NUU26943.1"/>
    <property type="molecule type" value="Genomic_DNA"/>
</dbReference>
<dbReference type="InterPro" id="IPR016047">
    <property type="entry name" value="M23ase_b-sheet_dom"/>
</dbReference>
<feature type="region of interest" description="Disordered" evidence="1">
    <location>
        <begin position="1"/>
        <end position="37"/>
    </location>
</feature>
<dbReference type="AlphaFoldDB" id="A0A850DTZ2"/>
<name>A0A850DTZ2_9MICO</name>
<dbReference type="InterPro" id="IPR011055">
    <property type="entry name" value="Dup_hybrid_motif"/>
</dbReference>
<comment type="caution">
    <text evidence="4">The sequence shown here is derived from an EMBL/GenBank/DDBJ whole genome shotgun (WGS) entry which is preliminary data.</text>
</comment>
<keyword evidence="2" id="KW-0812">Transmembrane</keyword>
<feature type="compositionally biased region" description="Polar residues" evidence="1">
    <location>
        <begin position="144"/>
        <end position="164"/>
    </location>
</feature>
<feature type="compositionally biased region" description="Low complexity" evidence="1">
    <location>
        <begin position="23"/>
        <end position="37"/>
    </location>
</feature>
<gene>
    <name evidence="4" type="ORF">HP467_02280</name>
</gene>
<protein>
    <submittedName>
        <fullName evidence="4">M23 family metallopeptidase</fullName>
    </submittedName>
</protein>
<dbReference type="Gene3D" id="2.70.70.10">
    <property type="entry name" value="Glucose Permease (Domain IIA)"/>
    <property type="match status" value="1"/>
</dbReference>
<sequence>MPQQHPLTPAIPAPRTRREALAAERAASAPTASRTRTATITAAAQPALRPLPTVAAAPATPVRSLRSRVLAAVPITGAAAAMALFTAAAALPAQATTGSAAVVSSVAPAAAGQSFTASGLALTVDRDGYTITKPAPKPVITKTAPASQAAPTGATPASTKQSVPTTTGGTIVNTGIGDIRWPVAGTITVSSPFGPRSAPCATCSSIHQGADLTPGAGTPIGAVAAGTVRVSTTHPEYGQYVIIDHQIDGRLVSTLYAHMIFGSSPLRPGDTVAVGQLVGLVGNTGASTGAHLHLQVMPGGTTPIDPIPWLTANAGRTL</sequence>
<evidence type="ECO:0000256" key="2">
    <source>
        <dbReference type="SAM" id="Phobius"/>
    </source>
</evidence>
<evidence type="ECO:0000313" key="4">
    <source>
        <dbReference type="EMBL" id="NUU26943.1"/>
    </source>
</evidence>